<dbReference type="InterPro" id="IPR002794">
    <property type="entry name" value="DUF92_TMEM19"/>
</dbReference>
<dbReference type="OrthoDB" id="30881at2759"/>
<dbReference type="Pfam" id="PF01940">
    <property type="entry name" value="DUF92"/>
    <property type="match status" value="1"/>
</dbReference>
<protein>
    <submittedName>
        <fullName evidence="8">DUF92 domain-containing protein</fullName>
    </submittedName>
</protein>
<organism evidence="8 9">
    <name type="scientific">Aspergillus sclerotialis</name>
    <dbReference type="NCBI Taxonomy" id="2070753"/>
    <lineage>
        <taxon>Eukaryota</taxon>
        <taxon>Fungi</taxon>
        <taxon>Dikarya</taxon>
        <taxon>Ascomycota</taxon>
        <taxon>Pezizomycotina</taxon>
        <taxon>Eurotiomycetes</taxon>
        <taxon>Eurotiomycetidae</taxon>
        <taxon>Eurotiales</taxon>
        <taxon>Aspergillaceae</taxon>
        <taxon>Aspergillus</taxon>
        <taxon>Aspergillus subgen. Polypaecilum</taxon>
    </lineage>
</organism>
<dbReference type="PANTHER" id="PTHR13353:SF5">
    <property type="entry name" value="TRANSMEMBRANE PROTEIN 19"/>
    <property type="match status" value="1"/>
</dbReference>
<evidence type="ECO:0000256" key="6">
    <source>
        <dbReference type="SAM" id="MobiDB-lite"/>
    </source>
</evidence>
<comment type="subcellular location">
    <subcellularLocation>
        <location evidence="1">Membrane</location>
        <topology evidence="1">Multi-pass membrane protein</topology>
    </subcellularLocation>
</comment>
<dbReference type="AlphaFoldDB" id="A0A3A2Z5K4"/>
<dbReference type="EMBL" id="MVGC01000929">
    <property type="protein sequence ID" value="RJE17463.1"/>
    <property type="molecule type" value="Genomic_DNA"/>
</dbReference>
<evidence type="ECO:0000256" key="5">
    <source>
        <dbReference type="ARBA" id="ARBA00023136"/>
    </source>
</evidence>
<evidence type="ECO:0000256" key="3">
    <source>
        <dbReference type="ARBA" id="ARBA00022692"/>
    </source>
</evidence>
<feature type="transmembrane region" description="Helical" evidence="7">
    <location>
        <begin position="85"/>
        <end position="106"/>
    </location>
</feature>
<dbReference type="PANTHER" id="PTHR13353">
    <property type="entry name" value="TRANSMEMBRANE PROTEIN 19"/>
    <property type="match status" value="1"/>
</dbReference>
<evidence type="ECO:0000256" key="2">
    <source>
        <dbReference type="ARBA" id="ARBA00009012"/>
    </source>
</evidence>
<dbReference type="Proteomes" id="UP000266188">
    <property type="component" value="Unassembled WGS sequence"/>
</dbReference>
<keyword evidence="3 7" id="KW-0812">Transmembrane</keyword>
<dbReference type="GO" id="GO:0016020">
    <property type="term" value="C:membrane"/>
    <property type="evidence" value="ECO:0007669"/>
    <property type="project" value="UniProtKB-SubCell"/>
</dbReference>
<feature type="compositionally biased region" description="Basic and acidic residues" evidence="6">
    <location>
        <begin position="225"/>
        <end position="238"/>
    </location>
</feature>
<dbReference type="STRING" id="2070753.A0A3A2Z5K4"/>
<evidence type="ECO:0000313" key="8">
    <source>
        <dbReference type="EMBL" id="RJE17463.1"/>
    </source>
</evidence>
<evidence type="ECO:0000256" key="7">
    <source>
        <dbReference type="SAM" id="Phobius"/>
    </source>
</evidence>
<feature type="compositionally biased region" description="Polar residues" evidence="6">
    <location>
        <begin position="173"/>
        <end position="193"/>
    </location>
</feature>
<feature type="compositionally biased region" description="Polar residues" evidence="6">
    <location>
        <begin position="208"/>
        <end position="221"/>
    </location>
</feature>
<feature type="region of interest" description="Disordered" evidence="6">
    <location>
        <begin position="163"/>
        <end position="193"/>
    </location>
</feature>
<comment type="caution">
    <text evidence="8">The sequence shown here is derived from an EMBL/GenBank/DDBJ whole genome shotgun (WGS) entry which is preliminary data.</text>
</comment>
<sequence length="269" mass="28053">MRGVSPLERIRLIYLPLGLLRISSSPSFPYNLQKDNADTQSLNRNYAAVTADTFSSELGILSSSPPRLITSPSFRVVPRGTNGGVTLTGLLAGAGGAFLIATLSGIMLPGCSSLESSGSLGERAQWILAMTIWGGIGSVVDSVLGGLVQASVVDKRSGKVVEGSGGKKVLLHPSSTKPTTTDNPATSTASLNTSSQLRNTEAIANTATLRGSRVTGTSEGTQPGRPHDDKHESRRVESGRDWLDNNAVNLLMASIMSFGAMGIASLVWG</sequence>
<feature type="transmembrane region" description="Helical" evidence="7">
    <location>
        <begin position="126"/>
        <end position="148"/>
    </location>
</feature>
<evidence type="ECO:0000256" key="4">
    <source>
        <dbReference type="ARBA" id="ARBA00022989"/>
    </source>
</evidence>
<feature type="region of interest" description="Disordered" evidence="6">
    <location>
        <begin position="208"/>
        <end position="238"/>
    </location>
</feature>
<gene>
    <name evidence="8" type="ORF">PHISCL_10201</name>
</gene>
<comment type="similarity">
    <text evidence="2">Belongs to the TMEM19 family.</text>
</comment>
<keyword evidence="4 7" id="KW-1133">Transmembrane helix</keyword>
<keyword evidence="5 7" id="KW-0472">Membrane</keyword>
<evidence type="ECO:0000256" key="1">
    <source>
        <dbReference type="ARBA" id="ARBA00004141"/>
    </source>
</evidence>
<evidence type="ECO:0000313" key="9">
    <source>
        <dbReference type="Proteomes" id="UP000266188"/>
    </source>
</evidence>
<proteinExistence type="inferred from homology"/>
<feature type="transmembrane region" description="Helical" evidence="7">
    <location>
        <begin position="247"/>
        <end position="268"/>
    </location>
</feature>
<reference evidence="9" key="1">
    <citation type="submission" date="2017-02" db="EMBL/GenBank/DDBJ databases">
        <authorList>
            <person name="Tafer H."/>
            <person name="Lopandic K."/>
        </authorList>
    </citation>
    <scope>NUCLEOTIDE SEQUENCE [LARGE SCALE GENOMIC DNA]</scope>
    <source>
        <strain evidence="9">CBS 366.77</strain>
    </source>
</reference>
<name>A0A3A2Z5K4_9EURO</name>
<accession>A0A3A2Z5K4</accession>
<keyword evidence="9" id="KW-1185">Reference proteome</keyword>